<gene>
    <name evidence="1" type="ORF">BQ8794_280085</name>
</gene>
<dbReference type="AlphaFoldDB" id="A0A1R3V8Y4"/>
<evidence type="ECO:0000313" key="2">
    <source>
        <dbReference type="Proteomes" id="UP000188388"/>
    </source>
</evidence>
<protein>
    <submittedName>
        <fullName evidence="1">Uncharacterized protein</fullName>
    </submittedName>
</protein>
<dbReference type="Proteomes" id="UP000188388">
    <property type="component" value="Unassembled WGS sequence"/>
</dbReference>
<organism evidence="1 2">
    <name type="scientific">Mesorhizobium prunaredense</name>
    <dbReference type="NCBI Taxonomy" id="1631249"/>
    <lineage>
        <taxon>Bacteria</taxon>
        <taxon>Pseudomonadati</taxon>
        <taxon>Pseudomonadota</taxon>
        <taxon>Alphaproteobacteria</taxon>
        <taxon>Hyphomicrobiales</taxon>
        <taxon>Phyllobacteriaceae</taxon>
        <taxon>Mesorhizobium</taxon>
    </lineage>
</organism>
<keyword evidence="2" id="KW-1185">Reference proteome</keyword>
<evidence type="ECO:0000313" key="1">
    <source>
        <dbReference type="EMBL" id="SIT56346.1"/>
    </source>
</evidence>
<sequence length="58" mass="6441">MMPWIKISRRSGIGGLASQGAKPVDRCVLAKGHQYEADDKKLEGILQFHAFSGLDWII</sequence>
<dbReference type="EMBL" id="FTPD01000021">
    <property type="protein sequence ID" value="SIT56346.1"/>
    <property type="molecule type" value="Genomic_DNA"/>
</dbReference>
<name>A0A1R3V8Y4_9HYPH</name>
<accession>A0A1R3V8Y4</accession>
<proteinExistence type="predicted"/>
<reference evidence="2" key="1">
    <citation type="submission" date="2017-01" db="EMBL/GenBank/DDBJ databases">
        <authorList>
            <person name="Brunel B."/>
        </authorList>
    </citation>
    <scope>NUCLEOTIDE SEQUENCE [LARGE SCALE GENOMIC DNA]</scope>
</reference>
<dbReference type="STRING" id="1631249.BQ8794_280085"/>